<evidence type="ECO:0000256" key="5">
    <source>
        <dbReference type="ARBA" id="ARBA00023065"/>
    </source>
</evidence>
<dbReference type="GO" id="GO:0006879">
    <property type="term" value="P:intracellular iron ion homeostasis"/>
    <property type="evidence" value="ECO:0007669"/>
    <property type="project" value="TreeGrafter"/>
</dbReference>
<dbReference type="AlphaFoldDB" id="A0AAX6MWK3"/>
<protein>
    <recommendedName>
        <fullName evidence="9">Ferric oxidoreductase domain-containing protein</fullName>
    </recommendedName>
</protein>
<comment type="caution">
    <text evidence="10">The sequence shown here is derived from an EMBL/GenBank/DDBJ whole genome shotgun (WGS) entry which is preliminary data.</text>
</comment>
<dbReference type="GO" id="GO:0006826">
    <property type="term" value="P:iron ion transport"/>
    <property type="evidence" value="ECO:0007669"/>
    <property type="project" value="TreeGrafter"/>
</dbReference>
<keyword evidence="6 7" id="KW-0472">Membrane</keyword>
<feature type="transmembrane region" description="Helical" evidence="7">
    <location>
        <begin position="371"/>
        <end position="392"/>
    </location>
</feature>
<evidence type="ECO:0000256" key="6">
    <source>
        <dbReference type="ARBA" id="ARBA00023136"/>
    </source>
</evidence>
<keyword evidence="11" id="KW-1185">Reference proteome</keyword>
<evidence type="ECO:0000256" key="2">
    <source>
        <dbReference type="ARBA" id="ARBA00022448"/>
    </source>
</evidence>
<organism evidence="10 11">
    <name type="scientific">Daldinia eschscholtzii</name>
    <dbReference type="NCBI Taxonomy" id="292717"/>
    <lineage>
        <taxon>Eukaryota</taxon>
        <taxon>Fungi</taxon>
        <taxon>Dikarya</taxon>
        <taxon>Ascomycota</taxon>
        <taxon>Pezizomycotina</taxon>
        <taxon>Sordariomycetes</taxon>
        <taxon>Xylariomycetidae</taxon>
        <taxon>Xylariales</taxon>
        <taxon>Hypoxylaceae</taxon>
        <taxon>Daldinia</taxon>
    </lineage>
</organism>
<dbReference type="GO" id="GO:0005886">
    <property type="term" value="C:plasma membrane"/>
    <property type="evidence" value="ECO:0007669"/>
    <property type="project" value="TreeGrafter"/>
</dbReference>
<feature type="transmembrane region" description="Helical" evidence="7">
    <location>
        <begin position="254"/>
        <end position="274"/>
    </location>
</feature>
<evidence type="ECO:0000313" key="10">
    <source>
        <dbReference type="EMBL" id="KAK6956571.1"/>
    </source>
</evidence>
<dbReference type="InterPro" id="IPR039261">
    <property type="entry name" value="FNR_nucleotide-bd"/>
</dbReference>
<evidence type="ECO:0000313" key="11">
    <source>
        <dbReference type="Proteomes" id="UP001369815"/>
    </source>
</evidence>
<dbReference type="PANTHER" id="PTHR32361">
    <property type="entry name" value="FERRIC/CUPRIC REDUCTASE TRANSMEMBRANE COMPONENT"/>
    <property type="match status" value="1"/>
</dbReference>
<comment type="subcellular location">
    <subcellularLocation>
        <location evidence="1">Membrane</location>
        <topology evidence="1">Multi-pass membrane protein</topology>
    </subcellularLocation>
</comment>
<feature type="domain" description="Ferric oxidoreductase" evidence="9">
    <location>
        <begin position="298"/>
        <end position="413"/>
    </location>
</feature>
<dbReference type="SUPFAM" id="SSF52343">
    <property type="entry name" value="Ferredoxin reductase-like, C-terminal NADP-linked domain"/>
    <property type="match status" value="1"/>
</dbReference>
<feature type="transmembrane region" description="Helical" evidence="7">
    <location>
        <begin position="431"/>
        <end position="449"/>
    </location>
</feature>
<dbReference type="InterPro" id="IPR013130">
    <property type="entry name" value="Fe3_Rdtase_TM_dom"/>
</dbReference>
<sequence length="689" mass="77437">MYLSLAPVLWLASLASAGRDTGRPGYGLVGYGIEMYIPVCAYACQYSFATNSLECTDEASFDNSGMGGMHMGSSADGIDLQNVSAMPSSTCRAESEPFLTSVAWCIHEKCDGELIWKIEKWWQSYVVGNSPSDPPPSLSYGAALALVPSQPNITCSSGQILNQTCLVNEALYHSEYVSIDVNQNVEIQHERFALVILLSGVVIPVGFSLLRFLPFPKRWASALNGRFIYPSLLRPWRDSPVAAVVGDPPTRGQALFIAYLILLNVFLSAFKYDTHPDGFGYWWNDGPDEIMGDLANRLGVLSFANFALLVLYSSRNNVLLWLTNWQHSTFVLLHRWVARIAVLQAILHSLVFLRDWIQEDRLEADQVLPYWWWGCIATIAASLILPLSIPLLRQRSYEVFLGIHIVASILIFMGSWYHIIFRYQHQWGYETWLYVVFAVWGFDRLVRLLRILRNGVRTANITVIDNDYVKIDVKGVVGAGHVYLYFLDWRFWENHPFSIASSVIQQSGTYSNGKDVTPAKDVELDGEKSTQMAVRSFDHNVETGMVFYLRILEGGTKALRYKTQLPVLIEGTYGTHEDLSDYPTLVCIAGGVGVTSVFPYMRAHPGNAYLYWGSRTQSLVDSMKPLTQPFNMEVVVGRRLNLQSILKSQHGDFAVVVSGPPSMMDETREIVSKIALKKRVKLVAESFTY</sequence>
<dbReference type="CDD" id="cd06186">
    <property type="entry name" value="NOX_Duox_like_FAD_NADP"/>
    <property type="match status" value="1"/>
</dbReference>
<evidence type="ECO:0000256" key="7">
    <source>
        <dbReference type="SAM" id="Phobius"/>
    </source>
</evidence>
<dbReference type="GO" id="GO:0000293">
    <property type="term" value="F:ferric-chelate reductase activity"/>
    <property type="evidence" value="ECO:0007669"/>
    <property type="project" value="TreeGrafter"/>
</dbReference>
<keyword evidence="5" id="KW-0406">Ion transport</keyword>
<keyword evidence="2" id="KW-0813">Transport</keyword>
<accession>A0AAX6MWK3</accession>
<name>A0AAX6MWK3_9PEZI</name>
<keyword evidence="3 7" id="KW-0812">Transmembrane</keyword>
<evidence type="ECO:0000256" key="1">
    <source>
        <dbReference type="ARBA" id="ARBA00004141"/>
    </source>
</evidence>
<reference evidence="10 11" key="1">
    <citation type="journal article" date="2024" name="Front Chem Biol">
        <title>Unveiling the potential of Daldinia eschscholtzii MFLUCC 19-0629 through bioactivity and bioinformatics studies for enhanced sustainable agriculture production.</title>
        <authorList>
            <person name="Brooks S."/>
            <person name="Weaver J.A."/>
            <person name="Klomchit A."/>
            <person name="Alharthi S.A."/>
            <person name="Onlamun T."/>
            <person name="Nurani R."/>
            <person name="Vong T.K."/>
            <person name="Alberti F."/>
            <person name="Greco C."/>
        </authorList>
    </citation>
    <scope>NUCLEOTIDE SEQUENCE [LARGE SCALE GENOMIC DNA]</scope>
    <source>
        <strain evidence="10">MFLUCC 19-0629</strain>
    </source>
</reference>
<dbReference type="PANTHER" id="PTHR32361:SF9">
    <property type="entry name" value="FERRIC REDUCTASE TRANSMEMBRANE COMPONENT 3-RELATED"/>
    <property type="match status" value="1"/>
</dbReference>
<keyword evidence="8" id="KW-0732">Signal</keyword>
<evidence type="ECO:0000256" key="3">
    <source>
        <dbReference type="ARBA" id="ARBA00022692"/>
    </source>
</evidence>
<evidence type="ECO:0000256" key="8">
    <source>
        <dbReference type="SAM" id="SignalP"/>
    </source>
</evidence>
<dbReference type="EMBL" id="JBANMG010000002">
    <property type="protein sequence ID" value="KAK6956571.1"/>
    <property type="molecule type" value="Genomic_DNA"/>
</dbReference>
<evidence type="ECO:0000259" key="9">
    <source>
        <dbReference type="Pfam" id="PF01794"/>
    </source>
</evidence>
<feature type="transmembrane region" description="Helical" evidence="7">
    <location>
        <begin position="399"/>
        <end position="419"/>
    </location>
</feature>
<proteinExistence type="predicted"/>
<dbReference type="Proteomes" id="UP001369815">
    <property type="component" value="Unassembled WGS sequence"/>
</dbReference>
<dbReference type="SFLD" id="SFLDS00052">
    <property type="entry name" value="Ferric_Reductase_Domain"/>
    <property type="match status" value="1"/>
</dbReference>
<gene>
    <name evidence="10" type="ORF">Daesc_001849</name>
</gene>
<feature type="transmembrane region" description="Helical" evidence="7">
    <location>
        <begin position="332"/>
        <end position="351"/>
    </location>
</feature>
<keyword evidence="4 7" id="KW-1133">Transmembrane helix</keyword>
<feature type="transmembrane region" description="Helical" evidence="7">
    <location>
        <begin position="294"/>
        <end position="312"/>
    </location>
</feature>
<feature type="transmembrane region" description="Helical" evidence="7">
    <location>
        <begin position="192"/>
        <end position="213"/>
    </location>
</feature>
<dbReference type="GO" id="GO:0015677">
    <property type="term" value="P:copper ion import"/>
    <property type="evidence" value="ECO:0007669"/>
    <property type="project" value="TreeGrafter"/>
</dbReference>
<dbReference type="InterPro" id="IPR051410">
    <property type="entry name" value="Ferric/Cupric_Reductase"/>
</dbReference>
<evidence type="ECO:0000256" key="4">
    <source>
        <dbReference type="ARBA" id="ARBA00022989"/>
    </source>
</evidence>
<dbReference type="SFLD" id="SFLDG01168">
    <property type="entry name" value="Ferric_reductase_subgroup_(FRE"/>
    <property type="match status" value="1"/>
</dbReference>
<dbReference type="Pfam" id="PF01794">
    <property type="entry name" value="Ferric_reduct"/>
    <property type="match status" value="1"/>
</dbReference>
<feature type="signal peptide" evidence="8">
    <location>
        <begin position="1"/>
        <end position="17"/>
    </location>
</feature>
<dbReference type="Gene3D" id="3.40.50.80">
    <property type="entry name" value="Nucleotide-binding domain of ferredoxin-NADP reductase (FNR) module"/>
    <property type="match status" value="1"/>
</dbReference>
<feature type="chain" id="PRO_5043646352" description="Ferric oxidoreductase domain-containing protein" evidence="8">
    <location>
        <begin position="18"/>
        <end position="689"/>
    </location>
</feature>